<evidence type="ECO:0000313" key="1">
    <source>
        <dbReference type="EMBL" id="KAI4325071.1"/>
    </source>
</evidence>
<keyword evidence="2" id="KW-1185">Reference proteome</keyword>
<gene>
    <name evidence="1" type="ORF">MLD38_030499</name>
</gene>
<name>A0ACB9MLX4_9MYRT</name>
<dbReference type="EMBL" id="CM042888">
    <property type="protein sequence ID" value="KAI4325071.1"/>
    <property type="molecule type" value="Genomic_DNA"/>
</dbReference>
<sequence>MSLYAVVLVLEHDVCGLFEQQAPHRWKSPNGDLLCAKAVQVLDKLPADPNQEILVWVSELLSPVAWHRIVILEEIVCPHADHVKGLIDPFARFLMNSVDANLRILDNIIERT</sequence>
<reference evidence="2" key="1">
    <citation type="journal article" date="2023" name="Front. Plant Sci.">
        <title>Chromosomal-level genome assembly of Melastoma candidum provides insights into trichome evolution.</title>
        <authorList>
            <person name="Zhong Y."/>
            <person name="Wu W."/>
            <person name="Sun C."/>
            <person name="Zou P."/>
            <person name="Liu Y."/>
            <person name="Dai S."/>
            <person name="Zhou R."/>
        </authorList>
    </citation>
    <scope>NUCLEOTIDE SEQUENCE [LARGE SCALE GENOMIC DNA]</scope>
</reference>
<organism evidence="1 2">
    <name type="scientific">Melastoma candidum</name>
    <dbReference type="NCBI Taxonomy" id="119954"/>
    <lineage>
        <taxon>Eukaryota</taxon>
        <taxon>Viridiplantae</taxon>
        <taxon>Streptophyta</taxon>
        <taxon>Embryophyta</taxon>
        <taxon>Tracheophyta</taxon>
        <taxon>Spermatophyta</taxon>
        <taxon>Magnoliopsida</taxon>
        <taxon>eudicotyledons</taxon>
        <taxon>Gunneridae</taxon>
        <taxon>Pentapetalae</taxon>
        <taxon>rosids</taxon>
        <taxon>malvids</taxon>
        <taxon>Myrtales</taxon>
        <taxon>Melastomataceae</taxon>
        <taxon>Melastomatoideae</taxon>
        <taxon>Melastomateae</taxon>
        <taxon>Melastoma</taxon>
    </lineage>
</organism>
<protein>
    <submittedName>
        <fullName evidence="1">Uncharacterized protein</fullName>
    </submittedName>
</protein>
<accession>A0ACB9MLX4</accession>
<proteinExistence type="predicted"/>
<evidence type="ECO:0000313" key="2">
    <source>
        <dbReference type="Proteomes" id="UP001057402"/>
    </source>
</evidence>
<comment type="caution">
    <text evidence="1">The sequence shown here is derived from an EMBL/GenBank/DDBJ whole genome shotgun (WGS) entry which is preliminary data.</text>
</comment>
<dbReference type="Proteomes" id="UP001057402">
    <property type="component" value="Chromosome 9"/>
</dbReference>